<reference evidence="2" key="1">
    <citation type="submission" date="2018-06" db="EMBL/GenBank/DDBJ databases">
        <authorList>
            <person name="Zhirakovskaya E."/>
        </authorList>
    </citation>
    <scope>NUCLEOTIDE SEQUENCE</scope>
</reference>
<accession>A0A3B1BY37</accession>
<dbReference type="Gene3D" id="3.90.550.10">
    <property type="entry name" value="Spore Coat Polysaccharide Biosynthesis Protein SpsA, Chain A"/>
    <property type="match status" value="1"/>
</dbReference>
<dbReference type="InterPro" id="IPR029044">
    <property type="entry name" value="Nucleotide-diphossugar_trans"/>
</dbReference>
<dbReference type="EMBL" id="UOGE01000020">
    <property type="protein sequence ID" value="VAX17223.1"/>
    <property type="molecule type" value="Genomic_DNA"/>
</dbReference>
<protein>
    <submittedName>
        <fullName evidence="2">Glycosyl transferase, group 2 family protein</fullName>
    </submittedName>
</protein>
<dbReference type="SUPFAM" id="SSF53448">
    <property type="entry name" value="Nucleotide-diphospho-sugar transferases"/>
    <property type="match status" value="1"/>
</dbReference>
<evidence type="ECO:0000259" key="1">
    <source>
        <dbReference type="Pfam" id="PF00535"/>
    </source>
</evidence>
<dbReference type="PANTHER" id="PTHR43630">
    <property type="entry name" value="POLY-BETA-1,6-N-ACETYL-D-GLUCOSAMINE SYNTHASE"/>
    <property type="match status" value="1"/>
</dbReference>
<organism evidence="2">
    <name type="scientific">hydrothermal vent metagenome</name>
    <dbReference type="NCBI Taxonomy" id="652676"/>
    <lineage>
        <taxon>unclassified sequences</taxon>
        <taxon>metagenomes</taxon>
        <taxon>ecological metagenomes</taxon>
    </lineage>
</organism>
<name>A0A3B1BY37_9ZZZZ</name>
<dbReference type="Gene3D" id="1.25.40.10">
    <property type="entry name" value="Tetratricopeptide repeat domain"/>
    <property type="match status" value="2"/>
</dbReference>
<dbReference type="AlphaFoldDB" id="A0A3B1BY37"/>
<dbReference type="InterPro" id="IPR011990">
    <property type="entry name" value="TPR-like_helical_dom_sf"/>
</dbReference>
<dbReference type="InterPro" id="IPR019734">
    <property type="entry name" value="TPR_rpt"/>
</dbReference>
<dbReference type="SUPFAM" id="SSF48452">
    <property type="entry name" value="TPR-like"/>
    <property type="match status" value="2"/>
</dbReference>
<keyword evidence="2" id="KW-0808">Transferase</keyword>
<dbReference type="PROSITE" id="PS50005">
    <property type="entry name" value="TPR"/>
    <property type="match status" value="4"/>
</dbReference>
<gene>
    <name evidence="2" type="ORF">MNBD_NITROSPINAE02-1599</name>
</gene>
<dbReference type="GO" id="GO:0016740">
    <property type="term" value="F:transferase activity"/>
    <property type="evidence" value="ECO:0007669"/>
    <property type="project" value="UniProtKB-KW"/>
</dbReference>
<dbReference type="Pfam" id="PF13432">
    <property type="entry name" value="TPR_16"/>
    <property type="match status" value="2"/>
</dbReference>
<dbReference type="InterPro" id="IPR001173">
    <property type="entry name" value="Glyco_trans_2-like"/>
</dbReference>
<dbReference type="SMART" id="SM00028">
    <property type="entry name" value="TPR"/>
    <property type="match status" value="6"/>
</dbReference>
<feature type="domain" description="Glycosyltransferase 2-like" evidence="1">
    <location>
        <begin position="6"/>
        <end position="125"/>
    </location>
</feature>
<dbReference type="Pfam" id="PF00535">
    <property type="entry name" value="Glycos_transf_2"/>
    <property type="match status" value="1"/>
</dbReference>
<dbReference type="CDD" id="cd02511">
    <property type="entry name" value="Beta4Glucosyltransferase"/>
    <property type="match status" value="1"/>
</dbReference>
<sequence>MKLALLMIVKDEEANVGRAIESVKDIVDEIVVVDTGSVDQTPDIAEKLGANVHHFKWTGDYSAARNACLEKAGADWVLWLDADEMISKTDHAKIKELINQDDVDGYYLIQRNYCHGLGRDDWTKAEGEYPDMELSHAGFTQNPALRLFRRVKGIKWEGSVRENVEPDDTSTRWVTTAAEVVCHHYGYAGAPAGLIEKRKMHIDLAREKAGAKKKDPQSWFELGTMLFEAGEWEECIKPFTRAFKLDSNYLEAMYYVAMSYFELGKMQEAWDALEKLLKREPSHAGGFVVLAGIERLHENFDDALAFYDKAIAARPDLFSAWYNKATLLLTLDKADEASECFEKTLALMPDFMPAMFGQWQNNIFNARFDRANDEMLKWLKSFPELKENLIEAVKAFISQEKYDLVSKAFGPLIEVIDNAESYMAYGTAQLAQGNVDEAEESLIKAIKRDGSLNDARLNLAQIQEIYRNDPGAALALYEIVLQYDPENEFCLKKVSELGNEQG</sequence>
<proteinExistence type="predicted"/>
<dbReference type="PANTHER" id="PTHR43630:SF2">
    <property type="entry name" value="GLYCOSYLTRANSFERASE"/>
    <property type="match status" value="1"/>
</dbReference>
<dbReference type="Pfam" id="PF12895">
    <property type="entry name" value="ANAPC3"/>
    <property type="match status" value="1"/>
</dbReference>
<evidence type="ECO:0000313" key="2">
    <source>
        <dbReference type="EMBL" id="VAX17223.1"/>
    </source>
</evidence>